<reference evidence="1 2" key="1">
    <citation type="submission" date="2012-05" db="EMBL/GenBank/DDBJ databases">
        <authorList>
            <person name="Weinstock G."/>
            <person name="Sodergren E."/>
            <person name="Lobos E.A."/>
            <person name="Fulton L."/>
            <person name="Fulton R."/>
            <person name="Courtney L."/>
            <person name="Fronick C."/>
            <person name="O'Laughlin M."/>
            <person name="Godfrey J."/>
            <person name="Wilson R.M."/>
            <person name="Miner T."/>
            <person name="Farmer C."/>
            <person name="Delehaunty K."/>
            <person name="Cordes M."/>
            <person name="Minx P."/>
            <person name="Tomlinson C."/>
            <person name="Chen J."/>
            <person name="Wollam A."/>
            <person name="Pepin K.H."/>
            <person name="Bhonagiri V."/>
            <person name="Zhang X."/>
            <person name="Suruliraj S."/>
            <person name="Warren W."/>
            <person name="Mitreva M."/>
            <person name="Mardis E.R."/>
            <person name="Wilson R.K."/>
        </authorList>
    </citation>
    <scope>NUCLEOTIDE SEQUENCE [LARGE SCALE GENOMIC DNA]</scope>
    <source>
        <strain evidence="1 2">DSM 1785</strain>
    </source>
</reference>
<name>L1Q2N0_9CLOT</name>
<accession>L1Q2N0</accession>
<dbReference type="Gene3D" id="3.20.20.140">
    <property type="entry name" value="Metal-dependent hydrolases"/>
    <property type="match status" value="1"/>
</dbReference>
<dbReference type="InterPro" id="IPR008257">
    <property type="entry name" value="Pept_M19"/>
</dbReference>
<dbReference type="PANTHER" id="PTHR10443">
    <property type="entry name" value="MICROSOMAL DIPEPTIDASE"/>
    <property type="match status" value="1"/>
</dbReference>
<dbReference type="GO" id="GO:0006508">
    <property type="term" value="P:proteolysis"/>
    <property type="evidence" value="ECO:0007669"/>
    <property type="project" value="InterPro"/>
</dbReference>
<dbReference type="Pfam" id="PF01244">
    <property type="entry name" value="Peptidase_M19"/>
    <property type="match status" value="1"/>
</dbReference>
<dbReference type="SUPFAM" id="SSF51556">
    <property type="entry name" value="Metallo-dependent hydrolases"/>
    <property type="match status" value="1"/>
</dbReference>
<dbReference type="GO" id="GO:0070573">
    <property type="term" value="F:metallodipeptidase activity"/>
    <property type="evidence" value="ECO:0007669"/>
    <property type="project" value="InterPro"/>
</dbReference>
<dbReference type="CDD" id="cd01301">
    <property type="entry name" value="rDP_like"/>
    <property type="match status" value="1"/>
</dbReference>
<organism evidence="1 2">
    <name type="scientific">Clostridium celatum DSM 1785</name>
    <dbReference type="NCBI Taxonomy" id="545697"/>
    <lineage>
        <taxon>Bacteria</taxon>
        <taxon>Bacillati</taxon>
        <taxon>Bacillota</taxon>
        <taxon>Clostridia</taxon>
        <taxon>Eubacteriales</taxon>
        <taxon>Clostridiaceae</taxon>
        <taxon>Clostridium</taxon>
    </lineage>
</organism>
<sequence>MKYIDMHCDTLSRAYFDGNNDIYKLDKTSLDINRLKKVNSMAQFFAIYLVPDDEKEGISDEEYILSLLNIFNNTVKNHSDILSVAYSFNDIIKNEKQNKISAILTIEDGRCIDGKLENIKRYYDLGIRLISLTWNNKNCFGSPNSDDINIMKCGLTYFGKEAVQYMNDLGMIIDVSHLSDGGFYDVANLSKKPFVASHSNSRSITNHSRNLTDDMITIIANKGGVIGINFCPKFLDNRELNDENKESKIQYMIEHIEHIINVGGEDCVCIGTDFDGIHGNLEIDSVSKMPLLFEKMNAYGFKYDFIEKFAYKNAYRTIKDIIG</sequence>
<dbReference type="PANTHER" id="PTHR10443:SF12">
    <property type="entry name" value="DIPEPTIDASE"/>
    <property type="match status" value="1"/>
</dbReference>
<dbReference type="Proteomes" id="UP000010420">
    <property type="component" value="Unassembled WGS sequence"/>
</dbReference>
<dbReference type="STRING" id="545697.HMPREF0216_03277"/>
<dbReference type="OrthoDB" id="9804920at2"/>
<gene>
    <name evidence="1" type="ORF">HMPREF0216_03277</name>
</gene>
<evidence type="ECO:0000313" key="1">
    <source>
        <dbReference type="EMBL" id="EKY22233.1"/>
    </source>
</evidence>
<dbReference type="PATRIC" id="fig|545697.3.peg.3201"/>
<dbReference type="HOGENOM" id="CLU_031404_2_1_9"/>
<comment type="caution">
    <text evidence="1">The sequence shown here is derived from an EMBL/GenBank/DDBJ whole genome shotgun (WGS) entry which is preliminary data.</text>
</comment>
<evidence type="ECO:0000313" key="2">
    <source>
        <dbReference type="Proteomes" id="UP000010420"/>
    </source>
</evidence>
<dbReference type="EMBL" id="AMEZ01000133">
    <property type="protein sequence ID" value="EKY22233.1"/>
    <property type="molecule type" value="Genomic_DNA"/>
</dbReference>
<proteinExistence type="predicted"/>
<dbReference type="RefSeq" id="WP_005216061.1">
    <property type="nucleotide sequence ID" value="NZ_KB291715.1"/>
</dbReference>
<dbReference type="AlphaFoldDB" id="L1Q2N0"/>
<dbReference type="PROSITE" id="PS51365">
    <property type="entry name" value="RENAL_DIPEPTIDASE_2"/>
    <property type="match status" value="1"/>
</dbReference>
<dbReference type="eggNOG" id="COG2355">
    <property type="taxonomic scope" value="Bacteria"/>
</dbReference>
<protein>
    <submittedName>
        <fullName evidence="1">Renal dipeptidase family protein</fullName>
    </submittedName>
</protein>
<dbReference type="InterPro" id="IPR032466">
    <property type="entry name" value="Metal_Hydrolase"/>
</dbReference>
<keyword evidence="2" id="KW-1185">Reference proteome</keyword>